<keyword evidence="3" id="KW-1185">Reference proteome</keyword>
<feature type="compositionally biased region" description="Basic and acidic residues" evidence="1">
    <location>
        <begin position="70"/>
        <end position="81"/>
    </location>
</feature>
<feature type="compositionally biased region" description="Low complexity" evidence="1">
    <location>
        <begin position="129"/>
        <end position="150"/>
    </location>
</feature>
<feature type="compositionally biased region" description="Low complexity" evidence="1">
    <location>
        <begin position="11"/>
        <end position="24"/>
    </location>
</feature>
<dbReference type="PANTHER" id="PTHR13621">
    <property type="entry name" value="PROLINE-RICH PROTEIN PRCC"/>
    <property type="match status" value="1"/>
</dbReference>
<dbReference type="GO" id="GO:0005634">
    <property type="term" value="C:nucleus"/>
    <property type="evidence" value="ECO:0007669"/>
    <property type="project" value="TreeGrafter"/>
</dbReference>
<dbReference type="OrthoDB" id="206969at2759"/>
<sequence length="359" mass="38296">MTSLVPDYDSDSSQSDTTHDATSSAPLPPTSTACPAKPSESTAVKRKIQIAVPLPTMPSTQNDLTEEGAEAGHDDAKRIRAEPPPTNATGLAGLLGKLPPPKRTQRNHQGKSLLPPTNTQRLVGAPLRSSSSSTLSTSTSGTTSSTLTSSNRIPKFTVDAKSHTESSEDVCFFTMGKRTTSVTTSKPLTPARLAKPLSAAPVIPPADPLTSQATTTEATAVTGHTPIPHTVSPYEGADFTTPWETSAYAKDNSALSPELDAQTLRAMGGRRAIKEAIQFKEINQASQLTPVPGQATAQVAMATQKPPRVLDQLQPTQSQKQRNNIMHLAFQALENEGKLKEMYATNRKTKRETKGKYGF</sequence>
<evidence type="ECO:0000256" key="1">
    <source>
        <dbReference type="SAM" id="MobiDB-lite"/>
    </source>
</evidence>
<dbReference type="AlphaFoldDB" id="A0A9W8APY5"/>
<evidence type="ECO:0000313" key="2">
    <source>
        <dbReference type="EMBL" id="KAJ1963711.1"/>
    </source>
</evidence>
<gene>
    <name evidence="2" type="ORF">IWQ62_003134</name>
</gene>
<comment type="caution">
    <text evidence="2">The sequence shown here is derived from an EMBL/GenBank/DDBJ whole genome shotgun (WGS) entry which is preliminary data.</text>
</comment>
<reference evidence="2" key="1">
    <citation type="submission" date="2022-07" db="EMBL/GenBank/DDBJ databases">
        <title>Phylogenomic reconstructions and comparative analyses of Kickxellomycotina fungi.</title>
        <authorList>
            <person name="Reynolds N.K."/>
            <person name="Stajich J.E."/>
            <person name="Barry K."/>
            <person name="Grigoriev I.V."/>
            <person name="Crous P."/>
            <person name="Smith M.E."/>
        </authorList>
    </citation>
    <scope>NUCLEOTIDE SEQUENCE</scope>
    <source>
        <strain evidence="2">RSA 1196</strain>
    </source>
</reference>
<dbReference type="Proteomes" id="UP001150925">
    <property type="component" value="Unassembled WGS sequence"/>
</dbReference>
<dbReference type="Pfam" id="PF10253">
    <property type="entry name" value="PRCC"/>
    <property type="match status" value="1"/>
</dbReference>
<organism evidence="2 3">
    <name type="scientific">Dispira parvispora</name>
    <dbReference type="NCBI Taxonomy" id="1520584"/>
    <lineage>
        <taxon>Eukaryota</taxon>
        <taxon>Fungi</taxon>
        <taxon>Fungi incertae sedis</taxon>
        <taxon>Zoopagomycota</taxon>
        <taxon>Kickxellomycotina</taxon>
        <taxon>Dimargaritomycetes</taxon>
        <taxon>Dimargaritales</taxon>
        <taxon>Dimargaritaceae</taxon>
        <taxon>Dispira</taxon>
    </lineage>
</organism>
<feature type="region of interest" description="Disordered" evidence="1">
    <location>
        <begin position="1"/>
        <end position="150"/>
    </location>
</feature>
<feature type="compositionally biased region" description="Low complexity" evidence="1">
    <location>
        <begin position="87"/>
        <end position="97"/>
    </location>
</feature>
<dbReference type="EMBL" id="JANBPY010000788">
    <property type="protein sequence ID" value="KAJ1963711.1"/>
    <property type="molecule type" value="Genomic_DNA"/>
</dbReference>
<accession>A0A9W8APY5</accession>
<dbReference type="InterPro" id="IPR018800">
    <property type="entry name" value="PRCC"/>
</dbReference>
<evidence type="ECO:0008006" key="4">
    <source>
        <dbReference type="Google" id="ProtNLM"/>
    </source>
</evidence>
<protein>
    <recommendedName>
        <fullName evidence="4">Mitotic checkpoint regulator, MAD2B-interacting-domain-containing protein</fullName>
    </recommendedName>
</protein>
<proteinExistence type="predicted"/>
<name>A0A9W8APY5_9FUNG</name>
<dbReference type="PANTHER" id="PTHR13621:SF2">
    <property type="entry name" value="PROLINE-RICH PROTEIN PRCC"/>
    <property type="match status" value="1"/>
</dbReference>
<evidence type="ECO:0000313" key="3">
    <source>
        <dbReference type="Proteomes" id="UP001150925"/>
    </source>
</evidence>